<evidence type="ECO:0000256" key="1">
    <source>
        <dbReference type="SAM" id="SignalP"/>
    </source>
</evidence>
<evidence type="ECO:0000313" key="3">
    <source>
        <dbReference type="Proteomes" id="UP000008495"/>
    </source>
</evidence>
<proteinExistence type="predicted"/>
<reference evidence="2 3" key="1">
    <citation type="submission" date="2012-08" db="EMBL/GenBank/DDBJ databases">
        <title>Whole genome shotgun sequence of Austwickia chelonae NBRC 105200.</title>
        <authorList>
            <person name="Yoshida I."/>
            <person name="Hosoyama A."/>
            <person name="Tsuchikane K."/>
            <person name="Katsumata H."/>
            <person name="Ando Y."/>
            <person name="Ohji S."/>
            <person name="Hamada M."/>
            <person name="Tamura T."/>
            <person name="Yamazoe A."/>
            <person name="Yamazaki S."/>
            <person name="Fujita N."/>
        </authorList>
    </citation>
    <scope>NUCLEOTIDE SEQUENCE [LARGE SCALE GENOMIC DNA]</scope>
    <source>
        <strain evidence="2 3">NBRC 105200</strain>
    </source>
</reference>
<protein>
    <recommendedName>
        <fullName evidence="4">Fibronectin type-III domain-containing protein</fullName>
    </recommendedName>
</protein>
<name>K6V8J6_9MICO</name>
<dbReference type="Proteomes" id="UP000008495">
    <property type="component" value="Unassembled WGS sequence"/>
</dbReference>
<sequence>MSHTTGKRLLTASATMALAFAGFSAMPFAAQAAAADVTLTNVCGGAGQDYIQLPKNTGKYTIQTTGLPAGDIVVDTDAAGITATPGTTGLSGATATNAQTSLDASGTKIKVTLPDQVYDTTGPVGSRTLLPTFAIYDSSSTKVAEGVVTAANITDATCSVQSIPAPFATLAASPATSGGTITVTKGTGLVWTVTDGTSVQDGTGAAVNAKITNAADVLESDNKTIKFPAGAGPDATVKLQVSDSTRIIVTASPAPGYTGVAKNFDFKLDAKQQVTYVAPTKSDVDGKANDTFTVKNIPGVTWYYNADPAAVWTDPAAATAEAMTTAMTANTAAGWKAIVPQAGADSTTVTRPGDATTVKVRAQLADFAKYKWDAADTAPNTAKVADQTFTNTTKIVAIPAPTLVDGPGNADYYILPKVDGLGWTVTSTRKDGTAGPSVTYSSTDSRLGTQVPVFTTMPPETYTFTAVADTANNYEIDTTKVTKSTWTQVFDNRAAVTPEGPKWIDATGLVNDAVTFPAMQSGLKGYEFAITSGTTQPQTADWRFVDFTWYGKTVSLTDLQKAIGANVDPATFTHVWVRTAANDTTAVLANDAKGNPVTSAWDYNFTNAMVVTPVAPVQTPVAGGSSYTLTFPNDPTVIYSVTDANGVTKDIAATDLGKALPYSGIVTVKARSASPGVYVIAPNPDGSAPTPWTFKPTTSTPLTPMAPVNTTTTYTLPVQEGVVWYVDGVAADPATLGKPQSNGGKTSIVIKAMPASGFTFADGAQTTWTLDFKNPTGSTVTVTNQIVQGAQFPTTLFTWSAPNAVSYTTSYQKINADGTMGPEIAWLKDTTATSSPFIAMPGDHYRIYVTAKDTNGVVTTRAASDVTFAAATGPITEGWTDLNSSTATYVGTWKDMRNLNLPYYNDSVMIGYNGVATLTLPAGTKYFELYGTVFANGGAGTLKVNGTNWADFTTNGTLDQPYKQMLRRLSLPDTGAPITISIVPRNGTGQYLALDAYKAMKL</sequence>
<keyword evidence="1" id="KW-0732">Signal</keyword>
<organism evidence="2 3">
    <name type="scientific">Austwickia chelonae NBRC 105200</name>
    <dbReference type="NCBI Taxonomy" id="1184607"/>
    <lineage>
        <taxon>Bacteria</taxon>
        <taxon>Bacillati</taxon>
        <taxon>Actinomycetota</taxon>
        <taxon>Actinomycetes</taxon>
        <taxon>Micrococcales</taxon>
        <taxon>Dermatophilaceae</taxon>
        <taxon>Austwickia</taxon>
    </lineage>
</organism>
<comment type="caution">
    <text evidence="2">The sequence shown here is derived from an EMBL/GenBank/DDBJ whole genome shotgun (WGS) entry which is preliminary data.</text>
</comment>
<dbReference type="EMBL" id="BAGZ01000009">
    <property type="protein sequence ID" value="GAB78518.1"/>
    <property type="molecule type" value="Genomic_DNA"/>
</dbReference>
<gene>
    <name evidence="2" type="ORF">AUCHE_09_01230</name>
</gene>
<evidence type="ECO:0000313" key="2">
    <source>
        <dbReference type="EMBL" id="GAB78518.1"/>
    </source>
</evidence>
<accession>K6V8J6</accession>
<feature type="chain" id="PRO_5003897794" description="Fibronectin type-III domain-containing protein" evidence="1">
    <location>
        <begin position="33"/>
        <end position="1002"/>
    </location>
</feature>
<dbReference type="AlphaFoldDB" id="K6V8J6"/>
<keyword evidence="3" id="KW-1185">Reference proteome</keyword>
<feature type="signal peptide" evidence="1">
    <location>
        <begin position="1"/>
        <end position="32"/>
    </location>
</feature>
<evidence type="ECO:0008006" key="4">
    <source>
        <dbReference type="Google" id="ProtNLM"/>
    </source>
</evidence>